<dbReference type="InterPro" id="IPR029044">
    <property type="entry name" value="Nucleotide-diphossugar_trans"/>
</dbReference>
<evidence type="ECO:0000256" key="2">
    <source>
        <dbReference type="ARBA" id="ARBA00022676"/>
    </source>
</evidence>
<proteinExistence type="inferred from homology"/>
<evidence type="ECO:0000256" key="3">
    <source>
        <dbReference type="ARBA" id="ARBA00022679"/>
    </source>
</evidence>
<gene>
    <name evidence="6" type="ORF">COT02_03540</name>
</gene>
<evidence type="ECO:0000259" key="5">
    <source>
        <dbReference type="Pfam" id="PF00535"/>
    </source>
</evidence>
<comment type="caution">
    <text evidence="6">The sequence shown here is derived from an EMBL/GenBank/DDBJ whole genome shotgun (WGS) entry which is preliminary data.</text>
</comment>
<evidence type="ECO:0000313" key="6">
    <source>
        <dbReference type="EMBL" id="PIU36910.1"/>
    </source>
</evidence>
<dbReference type="PANTHER" id="PTHR43630:SF1">
    <property type="entry name" value="POLY-BETA-1,6-N-ACETYL-D-GLUCOSAMINE SYNTHASE"/>
    <property type="match status" value="1"/>
</dbReference>
<dbReference type="Proteomes" id="UP000230184">
    <property type="component" value="Unassembled WGS sequence"/>
</dbReference>
<dbReference type="SUPFAM" id="SSF53448">
    <property type="entry name" value="Nucleotide-diphospho-sugar transferases"/>
    <property type="match status" value="1"/>
</dbReference>
<dbReference type="Gene3D" id="3.90.550.10">
    <property type="entry name" value="Spore Coat Polysaccharide Biosynthesis Protein SpsA, Chain A"/>
    <property type="match status" value="1"/>
</dbReference>
<comment type="similarity">
    <text evidence="1">Belongs to the glycosyltransferase 2 family.</text>
</comment>
<dbReference type="AlphaFoldDB" id="A0A2M6YTP9"/>
<evidence type="ECO:0000313" key="7">
    <source>
        <dbReference type="Proteomes" id="UP000230184"/>
    </source>
</evidence>
<dbReference type="CDD" id="cd00761">
    <property type="entry name" value="Glyco_tranf_GTA_type"/>
    <property type="match status" value="1"/>
</dbReference>
<evidence type="ECO:0000256" key="1">
    <source>
        <dbReference type="ARBA" id="ARBA00006739"/>
    </source>
</evidence>
<feature type="transmembrane region" description="Helical" evidence="4">
    <location>
        <begin position="129"/>
        <end position="152"/>
    </location>
</feature>
<dbReference type="EMBL" id="PEWY01000103">
    <property type="protein sequence ID" value="PIU36910.1"/>
    <property type="molecule type" value="Genomic_DNA"/>
</dbReference>
<name>A0A2M6YTP9_9BACT</name>
<organism evidence="6 7">
    <name type="scientific">Candidatus Roizmanbacteria bacterium CG07_land_8_20_14_0_80_34_15</name>
    <dbReference type="NCBI Taxonomy" id="1974849"/>
    <lineage>
        <taxon>Bacteria</taxon>
        <taxon>Candidatus Roizmaniibacteriota</taxon>
    </lineage>
</organism>
<keyword evidence="2" id="KW-0328">Glycosyltransferase</keyword>
<keyword evidence="4" id="KW-0812">Transmembrane</keyword>
<dbReference type="Pfam" id="PF00535">
    <property type="entry name" value="Glycos_transf_2"/>
    <property type="match status" value="1"/>
</dbReference>
<dbReference type="GO" id="GO:0016757">
    <property type="term" value="F:glycosyltransferase activity"/>
    <property type="evidence" value="ECO:0007669"/>
    <property type="project" value="UniProtKB-KW"/>
</dbReference>
<sequence length="233" mass="27132">MKVSVVIPVYNEEKRIKVCLDSLMAQTEKPDEIIVVDNNCTDKTIKIVKRYSEVIVVVEKKQGMTPARNAGLNYSKNEIIIKCDADSLLPFNFIKNIKNNFNQNPSIIGISMPIIFGDLKILGSSTLPFYFYTFIARLIVGFYFFIGPGYALKRTAWDKVKNEICLNDEKVHEDIDLSLHLKKYGKIYHDQKTIVTSSARRMINNPLSFFGEYIHRFFKMYWSHRHIYERTIL</sequence>
<keyword evidence="4" id="KW-1133">Transmembrane helix</keyword>
<dbReference type="PANTHER" id="PTHR43630">
    <property type="entry name" value="POLY-BETA-1,6-N-ACETYL-D-GLUCOSAMINE SYNTHASE"/>
    <property type="match status" value="1"/>
</dbReference>
<keyword evidence="3" id="KW-0808">Transferase</keyword>
<feature type="domain" description="Glycosyltransferase 2-like" evidence="5">
    <location>
        <begin position="4"/>
        <end position="145"/>
    </location>
</feature>
<accession>A0A2M6YTP9</accession>
<dbReference type="InterPro" id="IPR001173">
    <property type="entry name" value="Glyco_trans_2-like"/>
</dbReference>
<reference evidence="7" key="1">
    <citation type="submission" date="2017-09" db="EMBL/GenBank/DDBJ databases">
        <title>Depth-based differentiation of microbial function through sediment-hosted aquifers and enrichment of novel symbionts in the deep terrestrial subsurface.</title>
        <authorList>
            <person name="Probst A.J."/>
            <person name="Ladd B."/>
            <person name="Jarett J.K."/>
            <person name="Geller-Mcgrath D.E."/>
            <person name="Sieber C.M.K."/>
            <person name="Emerson J.B."/>
            <person name="Anantharaman K."/>
            <person name="Thomas B.C."/>
            <person name="Malmstrom R."/>
            <person name="Stieglmeier M."/>
            <person name="Klingl A."/>
            <person name="Woyke T."/>
            <person name="Ryan C.M."/>
            <person name="Banfield J.F."/>
        </authorList>
    </citation>
    <scope>NUCLEOTIDE SEQUENCE [LARGE SCALE GENOMIC DNA]</scope>
</reference>
<keyword evidence="4" id="KW-0472">Membrane</keyword>
<evidence type="ECO:0000256" key="4">
    <source>
        <dbReference type="SAM" id="Phobius"/>
    </source>
</evidence>
<protein>
    <recommendedName>
        <fullName evidence="5">Glycosyltransferase 2-like domain-containing protein</fullName>
    </recommendedName>
</protein>